<evidence type="ECO:0000256" key="1">
    <source>
        <dbReference type="ARBA" id="ARBA00004141"/>
    </source>
</evidence>
<evidence type="ECO:0000256" key="8">
    <source>
        <dbReference type="ARBA" id="ARBA00022989"/>
    </source>
</evidence>
<dbReference type="SMART" id="SM00382">
    <property type="entry name" value="AAA"/>
    <property type="match status" value="1"/>
</dbReference>
<name>A0AAV6P4X1_9ROSI</name>
<comment type="similarity">
    <text evidence="2">Belongs to the ABC transporter superfamily. ABCG family. Eye pigment precursor importer (TC 3.A.1.204) subfamily.</text>
</comment>
<keyword evidence="8 10" id="KW-1133">Transmembrane helix</keyword>
<feature type="transmembrane region" description="Helical" evidence="10">
    <location>
        <begin position="525"/>
        <end position="549"/>
    </location>
</feature>
<gene>
    <name evidence="12" type="primary">ABCG15</name>
    <name evidence="12" type="ORF">SDJN03_03240</name>
</gene>
<dbReference type="Pfam" id="PF19055">
    <property type="entry name" value="ABC2_membrane_7"/>
    <property type="match status" value="1"/>
</dbReference>
<dbReference type="GO" id="GO:0140359">
    <property type="term" value="F:ABC-type transporter activity"/>
    <property type="evidence" value="ECO:0007669"/>
    <property type="project" value="InterPro"/>
</dbReference>
<keyword evidence="7" id="KW-0067">ATP-binding</keyword>
<dbReference type="InterPro" id="IPR003593">
    <property type="entry name" value="AAA+_ATPase"/>
</dbReference>
<organism evidence="12 13">
    <name type="scientific">Cucurbita argyrosperma subsp. sororia</name>
    <dbReference type="NCBI Taxonomy" id="37648"/>
    <lineage>
        <taxon>Eukaryota</taxon>
        <taxon>Viridiplantae</taxon>
        <taxon>Streptophyta</taxon>
        <taxon>Embryophyta</taxon>
        <taxon>Tracheophyta</taxon>
        <taxon>Spermatophyta</taxon>
        <taxon>Magnoliopsida</taxon>
        <taxon>eudicotyledons</taxon>
        <taxon>Gunneridae</taxon>
        <taxon>Pentapetalae</taxon>
        <taxon>rosids</taxon>
        <taxon>fabids</taxon>
        <taxon>Cucurbitales</taxon>
        <taxon>Cucurbitaceae</taxon>
        <taxon>Cucurbiteae</taxon>
        <taxon>Cucurbita</taxon>
    </lineage>
</organism>
<dbReference type="InterPro" id="IPR052215">
    <property type="entry name" value="Plant_ABCG"/>
</dbReference>
<dbReference type="GO" id="GO:0009651">
    <property type="term" value="P:response to salt stress"/>
    <property type="evidence" value="ECO:0007669"/>
    <property type="project" value="UniProtKB-ARBA"/>
</dbReference>
<dbReference type="PROSITE" id="PS50893">
    <property type="entry name" value="ABC_TRANSPORTER_2"/>
    <property type="match status" value="1"/>
</dbReference>
<feature type="transmembrane region" description="Helical" evidence="10">
    <location>
        <begin position="387"/>
        <end position="408"/>
    </location>
</feature>
<dbReference type="Pfam" id="PF00005">
    <property type="entry name" value="ABC_tran"/>
    <property type="match status" value="1"/>
</dbReference>
<keyword evidence="4" id="KW-0597">Phosphoprotein</keyword>
<evidence type="ECO:0000256" key="6">
    <source>
        <dbReference type="ARBA" id="ARBA00022741"/>
    </source>
</evidence>
<dbReference type="GO" id="GO:0016020">
    <property type="term" value="C:membrane"/>
    <property type="evidence" value="ECO:0007669"/>
    <property type="project" value="UniProtKB-SubCell"/>
</dbReference>
<dbReference type="EMBL" id="JAGKQH010000002">
    <property type="protein sequence ID" value="KAG6605923.1"/>
    <property type="molecule type" value="Genomic_DNA"/>
</dbReference>
<reference evidence="12 13" key="1">
    <citation type="journal article" date="2021" name="Hortic Res">
        <title>The domestication of Cucurbita argyrosperma as revealed by the genome of its wild relative.</title>
        <authorList>
            <person name="Barrera-Redondo J."/>
            <person name="Sanchez-de la Vega G."/>
            <person name="Aguirre-Liguori J.A."/>
            <person name="Castellanos-Morales G."/>
            <person name="Gutierrez-Guerrero Y.T."/>
            <person name="Aguirre-Dugua X."/>
            <person name="Aguirre-Planter E."/>
            <person name="Tenaillon M.I."/>
            <person name="Lira-Saade R."/>
            <person name="Eguiarte L.E."/>
        </authorList>
    </citation>
    <scope>NUCLEOTIDE SEQUENCE [LARGE SCALE GENOMIC DNA]</scope>
    <source>
        <strain evidence="12">JBR-2021</strain>
    </source>
</reference>
<dbReference type="PANTHER" id="PTHR48042">
    <property type="entry name" value="ABC TRANSPORTER G FAMILY MEMBER 11"/>
    <property type="match status" value="1"/>
</dbReference>
<dbReference type="InterPro" id="IPR043926">
    <property type="entry name" value="ABCG_dom"/>
</dbReference>
<protein>
    <submittedName>
        <fullName evidence="12">ABC transporter G family member 15</fullName>
    </submittedName>
</protein>
<comment type="caution">
    <text evidence="12">The sequence shown here is derived from an EMBL/GenBank/DDBJ whole genome shotgun (WGS) entry which is preliminary data.</text>
</comment>
<dbReference type="GO" id="GO:0005524">
    <property type="term" value="F:ATP binding"/>
    <property type="evidence" value="ECO:0007669"/>
    <property type="project" value="UniProtKB-KW"/>
</dbReference>
<evidence type="ECO:0000313" key="13">
    <source>
        <dbReference type="Proteomes" id="UP000685013"/>
    </source>
</evidence>
<feature type="transmembrane region" description="Helical" evidence="10">
    <location>
        <begin position="497"/>
        <end position="519"/>
    </location>
</feature>
<evidence type="ECO:0000313" key="12">
    <source>
        <dbReference type="EMBL" id="KAG6605923.1"/>
    </source>
</evidence>
<evidence type="ECO:0000256" key="10">
    <source>
        <dbReference type="SAM" id="Phobius"/>
    </source>
</evidence>
<accession>A0AAV6P4X1</accession>
<proteinExistence type="inferred from homology"/>
<evidence type="ECO:0000259" key="11">
    <source>
        <dbReference type="PROSITE" id="PS50893"/>
    </source>
</evidence>
<evidence type="ECO:0000256" key="5">
    <source>
        <dbReference type="ARBA" id="ARBA00022692"/>
    </source>
</evidence>
<keyword evidence="13" id="KW-1185">Reference proteome</keyword>
<comment type="subcellular location">
    <subcellularLocation>
        <location evidence="1">Membrane</location>
        <topology evidence="1">Multi-pass membrane protein</topology>
    </subcellularLocation>
</comment>
<dbReference type="InterPro" id="IPR017871">
    <property type="entry name" value="ABC_transporter-like_CS"/>
</dbReference>
<keyword evidence="3" id="KW-0813">Transport</keyword>
<feature type="transmembrane region" description="Helical" evidence="10">
    <location>
        <begin position="461"/>
        <end position="485"/>
    </location>
</feature>
<sequence length="670" mass="74692">MEIEDAGGTHSHAVAAAAAEGLRRGEQRGTYLVWEDLTVVLPNFRDGPTKRLLNGLRGYAEPGRIMAIMGPSGSGKSTLLDTLAGRLSKNVVMTGNIFLNGKKRKFGYGDIAYVTQEDVLLGTLTVRETISYSAQLRLPSSTTKDEVDSIVQATILEMGLQDCADRMIGNWHLRGISGGEKKRLSIAVEILTRPRLLFLDEPTSGLDSASAFFVIQSLRNVAHDGRTVVSSIHQPSSEVFALFDDLFLLSGGEAVYFGEAKMATQFFAEANFPCPSRRNPSDHFLRCINSDFDIVTATLKGSLSIRDIPESSDPFMNLETAQIKSTLVEKYRSSKYASRVKARIREISTIEGLEVEKEKGDKASWLKQLSTLTRRSFVNMSRDVGYYWLRIIIYVIVSLCVGTIYFDVGTSYTAILARGACGGFITGFMTFMTIGGFPSFIEEMRMFYRERLNGYYGVTVFILSNFLSSFPFLVSISVVSGTITFYMVKYRPEFSRYIFFCLNIFGCISVIEGLMMVVASLVPNFLMGIITGAGVIGIMMMTSGFFRLLPDLPKPFWRYPISYLSYGSWALQGAYKNDLIGLEFNPLIPGMPKLSGEYVITNMKELRHCCGQCSQRKLCNIFRGDLPSGQYRLLFPLRGTSLFTHSRLKKVSTLLSTRSSKDNNLESMYL</sequence>
<dbReference type="Pfam" id="PF01061">
    <property type="entry name" value="ABC2_membrane"/>
    <property type="match status" value="1"/>
</dbReference>
<dbReference type="InterPro" id="IPR003439">
    <property type="entry name" value="ABC_transporter-like_ATP-bd"/>
</dbReference>
<feature type="non-terminal residue" evidence="12">
    <location>
        <position position="1"/>
    </location>
</feature>
<keyword evidence="5 10" id="KW-0812">Transmembrane</keyword>
<keyword evidence="9 10" id="KW-0472">Membrane</keyword>
<feature type="transmembrane region" description="Helical" evidence="10">
    <location>
        <begin position="420"/>
        <end position="441"/>
    </location>
</feature>
<dbReference type="PANTHER" id="PTHR48042:SF18">
    <property type="entry name" value="ABC TRANSPORTER G FAMILY MEMBER 12"/>
    <property type="match status" value="1"/>
</dbReference>
<dbReference type="Proteomes" id="UP000685013">
    <property type="component" value="Chromosome 2"/>
</dbReference>
<dbReference type="CDD" id="cd03213">
    <property type="entry name" value="ABCG_EPDR"/>
    <property type="match status" value="1"/>
</dbReference>
<evidence type="ECO:0000256" key="4">
    <source>
        <dbReference type="ARBA" id="ARBA00022553"/>
    </source>
</evidence>
<dbReference type="PROSITE" id="PS00211">
    <property type="entry name" value="ABC_TRANSPORTER_1"/>
    <property type="match status" value="1"/>
</dbReference>
<evidence type="ECO:0000256" key="2">
    <source>
        <dbReference type="ARBA" id="ARBA00005814"/>
    </source>
</evidence>
<evidence type="ECO:0000256" key="3">
    <source>
        <dbReference type="ARBA" id="ARBA00022448"/>
    </source>
</evidence>
<dbReference type="InterPro" id="IPR013525">
    <property type="entry name" value="ABC2_TM"/>
</dbReference>
<evidence type="ECO:0000256" key="9">
    <source>
        <dbReference type="ARBA" id="ARBA00023136"/>
    </source>
</evidence>
<feature type="domain" description="ABC transporter" evidence="11">
    <location>
        <begin position="32"/>
        <end position="276"/>
    </location>
</feature>
<keyword evidence="6" id="KW-0547">Nucleotide-binding</keyword>
<dbReference type="FunFam" id="3.40.50.300:FF:000504">
    <property type="entry name" value="ABC transporter G family member 11"/>
    <property type="match status" value="1"/>
</dbReference>
<evidence type="ECO:0000256" key="7">
    <source>
        <dbReference type="ARBA" id="ARBA00022840"/>
    </source>
</evidence>
<dbReference type="GO" id="GO:0016887">
    <property type="term" value="F:ATP hydrolysis activity"/>
    <property type="evidence" value="ECO:0007669"/>
    <property type="project" value="InterPro"/>
</dbReference>
<dbReference type="AlphaFoldDB" id="A0AAV6P4X1"/>